<dbReference type="Proteomes" id="UP000324705">
    <property type="component" value="Chromosome 3A"/>
</dbReference>
<organism evidence="1 2">
    <name type="scientific">Triticum turgidum subsp. durum</name>
    <name type="common">Durum wheat</name>
    <name type="synonym">Triticum durum</name>
    <dbReference type="NCBI Taxonomy" id="4567"/>
    <lineage>
        <taxon>Eukaryota</taxon>
        <taxon>Viridiplantae</taxon>
        <taxon>Streptophyta</taxon>
        <taxon>Embryophyta</taxon>
        <taxon>Tracheophyta</taxon>
        <taxon>Spermatophyta</taxon>
        <taxon>Magnoliopsida</taxon>
        <taxon>Liliopsida</taxon>
        <taxon>Poales</taxon>
        <taxon>Poaceae</taxon>
        <taxon>BOP clade</taxon>
        <taxon>Pooideae</taxon>
        <taxon>Triticodae</taxon>
        <taxon>Triticeae</taxon>
        <taxon>Triticinae</taxon>
        <taxon>Triticum</taxon>
    </lineage>
</organism>
<keyword evidence="2" id="KW-1185">Reference proteome</keyword>
<name>A0A9R0VKB9_TRITD</name>
<gene>
    <name evidence="1" type="ORF">TRITD_3Av1G101680</name>
</gene>
<reference evidence="1 2" key="1">
    <citation type="submission" date="2017-09" db="EMBL/GenBank/DDBJ databases">
        <authorList>
            <consortium name="International Durum Wheat Genome Sequencing Consortium (IDWGSC)"/>
            <person name="Milanesi L."/>
        </authorList>
    </citation>
    <scope>NUCLEOTIDE SEQUENCE [LARGE SCALE GENOMIC DNA]</scope>
    <source>
        <strain evidence="2">cv. Svevo</strain>
    </source>
</reference>
<proteinExistence type="predicted"/>
<evidence type="ECO:0000313" key="2">
    <source>
        <dbReference type="Proteomes" id="UP000324705"/>
    </source>
</evidence>
<sequence length="77" mass="8857">MAAKVNTHSVRGVTGSNFREHVRLKPKHNWHIMKKGFATKQKSCVLHQNTKDSRSHHMPNLFPFLFPIFFSSPSAVE</sequence>
<protein>
    <submittedName>
        <fullName evidence="1">Uncharacterized protein</fullName>
    </submittedName>
</protein>
<accession>A0A9R0VKB9</accession>
<dbReference type="Gramene" id="TRITD3Av1G101680.1">
    <property type="protein sequence ID" value="TRITD3Av1G101680.1"/>
    <property type="gene ID" value="TRITD3Av1G101680"/>
</dbReference>
<dbReference type="EMBL" id="LT934115">
    <property type="protein sequence ID" value="VAH60448.1"/>
    <property type="molecule type" value="Genomic_DNA"/>
</dbReference>
<dbReference type="AlphaFoldDB" id="A0A9R0VKB9"/>
<evidence type="ECO:0000313" key="1">
    <source>
        <dbReference type="EMBL" id="VAH60448.1"/>
    </source>
</evidence>